<dbReference type="Pfam" id="PF12837">
    <property type="entry name" value="Fer4_6"/>
    <property type="match status" value="1"/>
</dbReference>
<dbReference type="Pfam" id="PF12801">
    <property type="entry name" value="Fer4_5"/>
    <property type="match status" value="3"/>
</dbReference>
<keyword evidence="5" id="KW-0408">Iron</keyword>
<evidence type="ECO:0000313" key="10">
    <source>
        <dbReference type="Proteomes" id="UP001060164"/>
    </source>
</evidence>
<keyword evidence="1" id="KW-0813">Transport</keyword>
<feature type="domain" description="4Fe-4S ferredoxin-type" evidence="8">
    <location>
        <begin position="230"/>
        <end position="259"/>
    </location>
</feature>
<organism evidence="9 10">
    <name type="scientific">Ruminococcus gauvreauii</name>
    <dbReference type="NCBI Taxonomy" id="438033"/>
    <lineage>
        <taxon>Bacteria</taxon>
        <taxon>Bacillati</taxon>
        <taxon>Bacillota</taxon>
        <taxon>Clostridia</taxon>
        <taxon>Eubacteriales</taxon>
        <taxon>Oscillospiraceae</taxon>
        <taxon>Ruminococcus</taxon>
    </lineage>
</organism>
<accession>A0ABY5VDZ0</accession>
<keyword evidence="7" id="KW-0472">Membrane</keyword>
<evidence type="ECO:0000256" key="6">
    <source>
        <dbReference type="ARBA" id="ARBA00023014"/>
    </source>
</evidence>
<evidence type="ECO:0000256" key="1">
    <source>
        <dbReference type="ARBA" id="ARBA00022448"/>
    </source>
</evidence>
<sequence length="292" mass="32657">MDKQKKKTDSRIRLWVQAAFTALTNGYVWGFVEGRIFTGPTKSLCVPGLNCYSCPGALGSCPIGSLQAVLGSRNYRFSFYIFGFLVLVGSLLGRFVCGWLCPFGLVQDLIYKIPFVRKWKNLPGHRVLVWAKYVILLVFVILLPLLVLDITGQGAPWFCQYICPSGTLMAGIPLMIGNEALRGAAGFLFAWKGVILAVIVLLSLMIYRPFCKYLCPLGAVYGLFHPIALYRYRVDAEKCTHCGKCEKVCKMGIQVWKTPNSRECIRCGDCIRSCSFGAVDSTWKKRKDVTEK</sequence>
<evidence type="ECO:0000256" key="4">
    <source>
        <dbReference type="ARBA" id="ARBA00022982"/>
    </source>
</evidence>
<name>A0ABY5VDZ0_9FIRM</name>
<evidence type="ECO:0000256" key="7">
    <source>
        <dbReference type="SAM" id="Phobius"/>
    </source>
</evidence>
<feature type="domain" description="4Fe-4S ferredoxin-type" evidence="8">
    <location>
        <begin position="260"/>
        <end position="284"/>
    </location>
</feature>
<feature type="transmembrane region" description="Helical" evidence="7">
    <location>
        <begin position="127"/>
        <end position="148"/>
    </location>
</feature>
<feature type="transmembrane region" description="Helical" evidence="7">
    <location>
        <begin position="188"/>
        <end position="207"/>
    </location>
</feature>
<evidence type="ECO:0000256" key="2">
    <source>
        <dbReference type="ARBA" id="ARBA00022485"/>
    </source>
</evidence>
<feature type="transmembrane region" description="Helical" evidence="7">
    <location>
        <begin position="154"/>
        <end position="176"/>
    </location>
</feature>
<keyword evidence="10" id="KW-1185">Reference proteome</keyword>
<evidence type="ECO:0000313" key="9">
    <source>
        <dbReference type="EMBL" id="UWP58527.1"/>
    </source>
</evidence>
<dbReference type="Gene3D" id="3.30.70.20">
    <property type="match status" value="1"/>
</dbReference>
<dbReference type="RefSeq" id="WP_028529777.1">
    <property type="nucleotide sequence ID" value="NZ_CABLBR010000033.1"/>
</dbReference>
<feature type="transmembrane region" description="Helical" evidence="7">
    <location>
        <begin position="79"/>
        <end position="106"/>
    </location>
</feature>
<keyword evidence="7" id="KW-1133">Transmembrane helix</keyword>
<dbReference type="InterPro" id="IPR017896">
    <property type="entry name" value="4Fe4S_Fe-S-bd"/>
</dbReference>
<keyword evidence="3" id="KW-0479">Metal-binding</keyword>
<dbReference type="SUPFAM" id="SSF54862">
    <property type="entry name" value="4Fe-4S ferredoxins"/>
    <property type="match status" value="1"/>
</dbReference>
<protein>
    <submittedName>
        <fullName evidence="9">4Fe-4S binding protein</fullName>
    </submittedName>
</protein>
<evidence type="ECO:0000256" key="3">
    <source>
        <dbReference type="ARBA" id="ARBA00022723"/>
    </source>
</evidence>
<reference evidence="9" key="1">
    <citation type="journal article" date="2022" name="Cell">
        <title>Design, construction, and in vivo augmentation of a complex gut microbiome.</title>
        <authorList>
            <person name="Cheng A.G."/>
            <person name="Ho P.Y."/>
            <person name="Aranda-Diaz A."/>
            <person name="Jain S."/>
            <person name="Yu F.B."/>
            <person name="Meng X."/>
            <person name="Wang M."/>
            <person name="Iakiviak M."/>
            <person name="Nagashima K."/>
            <person name="Zhao A."/>
            <person name="Murugkar P."/>
            <person name="Patil A."/>
            <person name="Atabakhsh K."/>
            <person name="Weakley A."/>
            <person name="Yan J."/>
            <person name="Brumbaugh A.R."/>
            <person name="Higginbottom S."/>
            <person name="Dimas A."/>
            <person name="Shiver A.L."/>
            <person name="Deutschbauer A."/>
            <person name="Neff N."/>
            <person name="Sonnenburg J.L."/>
            <person name="Huang K.C."/>
            <person name="Fischbach M.A."/>
        </authorList>
    </citation>
    <scope>NUCLEOTIDE SEQUENCE</scope>
    <source>
        <strain evidence="9">DSM 19829</strain>
    </source>
</reference>
<dbReference type="InterPro" id="IPR051684">
    <property type="entry name" value="Electron_Trans/Redox"/>
</dbReference>
<dbReference type="PROSITE" id="PS51379">
    <property type="entry name" value="4FE4S_FER_2"/>
    <property type="match status" value="2"/>
</dbReference>
<keyword evidence="7" id="KW-0812">Transmembrane</keyword>
<dbReference type="PANTHER" id="PTHR30176:SF3">
    <property type="entry name" value="FERREDOXIN-TYPE PROTEIN NAPH"/>
    <property type="match status" value="1"/>
</dbReference>
<keyword evidence="4" id="KW-0249">Electron transport</keyword>
<gene>
    <name evidence="9" type="ORF">NQ502_14225</name>
</gene>
<dbReference type="PANTHER" id="PTHR30176">
    <property type="entry name" value="FERREDOXIN-TYPE PROTEIN NAPH"/>
    <property type="match status" value="1"/>
</dbReference>
<dbReference type="Proteomes" id="UP001060164">
    <property type="component" value="Chromosome"/>
</dbReference>
<dbReference type="EMBL" id="CP102290">
    <property type="protein sequence ID" value="UWP58527.1"/>
    <property type="molecule type" value="Genomic_DNA"/>
</dbReference>
<evidence type="ECO:0000256" key="5">
    <source>
        <dbReference type="ARBA" id="ARBA00023004"/>
    </source>
</evidence>
<proteinExistence type="predicted"/>
<evidence type="ECO:0000259" key="8">
    <source>
        <dbReference type="PROSITE" id="PS51379"/>
    </source>
</evidence>
<keyword evidence="2" id="KW-0004">4Fe-4S</keyword>
<keyword evidence="6" id="KW-0411">Iron-sulfur</keyword>